<feature type="domain" description="Large ribosomal subunit protein uL6 alpha-beta" evidence="8">
    <location>
        <begin position="11"/>
        <end position="80"/>
    </location>
</feature>
<dbReference type="GO" id="GO:0019843">
    <property type="term" value="F:rRNA binding"/>
    <property type="evidence" value="ECO:0007669"/>
    <property type="project" value="UniProtKB-UniRule"/>
</dbReference>
<evidence type="ECO:0000313" key="9">
    <source>
        <dbReference type="EMBL" id="EES53071.1"/>
    </source>
</evidence>
<dbReference type="Proteomes" id="UP000009374">
    <property type="component" value="Unassembled WGS sequence"/>
</dbReference>
<dbReference type="Gene3D" id="3.90.930.12">
    <property type="entry name" value="Ribosomal protein L6, alpha-beta domain"/>
    <property type="match status" value="2"/>
</dbReference>
<keyword evidence="2 5" id="KW-0694">RNA-binding</keyword>
<comment type="function">
    <text evidence="5 7">This protein binds to the 23S rRNA, and is important in its secondary structure. It is located near the subunit interface in the base of the L7/L12 stalk, and near the tRNA binding site of the peptidyltransferase center.</text>
</comment>
<keyword evidence="10" id="KW-1185">Reference proteome</keyword>
<dbReference type="InterPro" id="IPR019906">
    <property type="entry name" value="Ribosomal_uL6_bac-type"/>
</dbReference>
<dbReference type="GO" id="GO:0022625">
    <property type="term" value="C:cytosolic large ribosomal subunit"/>
    <property type="evidence" value="ECO:0007669"/>
    <property type="project" value="UniProtKB-UniRule"/>
</dbReference>
<keyword evidence="4 5" id="KW-0687">Ribonucleoprotein</keyword>
<dbReference type="InterPro" id="IPR036789">
    <property type="entry name" value="Ribosomal_uL6-like_a/b-dom_sf"/>
</dbReference>
<evidence type="ECO:0000256" key="6">
    <source>
        <dbReference type="RuleBase" id="RU003869"/>
    </source>
</evidence>
<dbReference type="SUPFAM" id="SSF56053">
    <property type="entry name" value="Ribosomal protein L6"/>
    <property type="match status" value="2"/>
</dbReference>
<dbReference type="GO" id="GO:0002181">
    <property type="term" value="P:cytoplasmic translation"/>
    <property type="evidence" value="ECO:0007669"/>
    <property type="project" value="TreeGrafter"/>
</dbReference>
<protein>
    <recommendedName>
        <fullName evidence="5">Large ribosomal subunit protein uL6</fullName>
    </recommendedName>
</protein>
<dbReference type="AlphaFoldDB" id="C6HW93"/>
<dbReference type="PANTHER" id="PTHR11655:SF14">
    <property type="entry name" value="LARGE RIBOSOMAL SUBUNIT PROTEIN UL6M"/>
    <property type="match status" value="1"/>
</dbReference>
<reference evidence="9 10" key="1">
    <citation type="journal article" date="2009" name="Appl. Environ. Microbiol.">
        <title>Community genomic and proteomic analyses of chemoautotrophic iron-oxidizing "Leptospirillum rubarum" (Group II) and "Leptospirillum ferrodiazotrophum" (Group III) bacteria in acid mine drainage biofilms.</title>
        <authorList>
            <person name="Goltsman D.S."/>
            <person name="Denef V.J."/>
            <person name="Singer S.W."/>
            <person name="VerBerkmoes N.C."/>
            <person name="Lefsrud M."/>
            <person name="Mueller R.S."/>
            <person name="Dick G.J."/>
            <person name="Sun C.L."/>
            <person name="Wheeler K.E."/>
            <person name="Zemla A."/>
            <person name="Baker B.J."/>
            <person name="Hauser L."/>
            <person name="Land M."/>
            <person name="Shah M.B."/>
            <person name="Thelen M.P."/>
            <person name="Hettich R.L."/>
            <person name="Banfield J.F."/>
        </authorList>
    </citation>
    <scope>NUCLEOTIDE SEQUENCE [LARGE SCALE GENOMIC DNA]</scope>
</reference>
<dbReference type="NCBIfam" id="TIGR03654">
    <property type="entry name" value="L6_bact"/>
    <property type="match status" value="1"/>
</dbReference>
<dbReference type="InterPro" id="IPR000702">
    <property type="entry name" value="Ribosomal_uL6-like"/>
</dbReference>
<dbReference type="PIRSF" id="PIRSF002162">
    <property type="entry name" value="Ribosomal_L6"/>
    <property type="match status" value="1"/>
</dbReference>
<evidence type="ECO:0000256" key="5">
    <source>
        <dbReference type="HAMAP-Rule" id="MF_01365"/>
    </source>
</evidence>
<evidence type="ECO:0000256" key="4">
    <source>
        <dbReference type="ARBA" id="ARBA00023274"/>
    </source>
</evidence>
<evidence type="ECO:0000256" key="2">
    <source>
        <dbReference type="ARBA" id="ARBA00022884"/>
    </source>
</evidence>
<dbReference type="GO" id="GO:0003735">
    <property type="term" value="F:structural constituent of ribosome"/>
    <property type="evidence" value="ECO:0007669"/>
    <property type="project" value="UniProtKB-UniRule"/>
</dbReference>
<dbReference type="FunFam" id="3.90.930.12:FF:000002">
    <property type="entry name" value="50S ribosomal protein L6"/>
    <property type="match status" value="1"/>
</dbReference>
<evidence type="ECO:0000256" key="3">
    <source>
        <dbReference type="ARBA" id="ARBA00022980"/>
    </source>
</evidence>
<proteinExistence type="inferred from homology"/>
<dbReference type="HAMAP" id="MF_01365_B">
    <property type="entry name" value="Ribosomal_uL6_B"/>
    <property type="match status" value="1"/>
</dbReference>
<evidence type="ECO:0000256" key="7">
    <source>
        <dbReference type="RuleBase" id="RU003870"/>
    </source>
</evidence>
<dbReference type="EMBL" id="GG693869">
    <property type="protein sequence ID" value="EES53071.1"/>
    <property type="molecule type" value="Genomic_DNA"/>
</dbReference>
<dbReference type="PANTHER" id="PTHR11655">
    <property type="entry name" value="60S/50S RIBOSOMAL PROTEIN L6/L9"/>
    <property type="match status" value="1"/>
</dbReference>
<name>C6HW93_9BACT</name>
<sequence length="179" mass="19769">MSRIGKKPIQVPKGVTVKIDKLNLHIKGPHGEMHHTLPHGFSVSQENDLLTVVRPSDNGKDKALHGLHRSLINNMVTGVAQPFKRVLEISGVGYRAQLSGQNLSMTLGFTKPVEMTLPPQVKGTVEKQTVITLTSFDKELLGQFSSEIKQAKPVEPYKGKGIRFEGEKVRRKEGKTGKK</sequence>
<dbReference type="Pfam" id="PF00347">
    <property type="entry name" value="Ribosomal_L6"/>
    <property type="match status" value="2"/>
</dbReference>
<dbReference type="InterPro" id="IPR020040">
    <property type="entry name" value="Ribosomal_uL6_a/b-dom"/>
</dbReference>
<evidence type="ECO:0000313" key="10">
    <source>
        <dbReference type="Proteomes" id="UP000009374"/>
    </source>
</evidence>
<evidence type="ECO:0000256" key="1">
    <source>
        <dbReference type="ARBA" id="ARBA00022730"/>
    </source>
</evidence>
<comment type="subunit">
    <text evidence="5">Part of the 50S ribosomal subunit.</text>
</comment>
<gene>
    <name evidence="5" type="primary">rplF</name>
    <name evidence="9" type="ORF">UBAL3_80420021</name>
</gene>
<evidence type="ECO:0000259" key="8">
    <source>
        <dbReference type="Pfam" id="PF00347"/>
    </source>
</evidence>
<comment type="similarity">
    <text evidence="5 6">Belongs to the universal ribosomal protein uL6 family.</text>
</comment>
<accession>C6HW93</accession>
<organism evidence="9 10">
    <name type="scientific">Leptospirillum ferrodiazotrophum</name>
    <dbReference type="NCBI Taxonomy" id="412449"/>
    <lineage>
        <taxon>Bacteria</taxon>
        <taxon>Pseudomonadati</taxon>
        <taxon>Nitrospirota</taxon>
        <taxon>Nitrospiria</taxon>
        <taxon>Nitrospirales</taxon>
        <taxon>Nitrospiraceae</taxon>
        <taxon>Leptospirillum</taxon>
    </lineage>
</organism>
<dbReference type="PRINTS" id="PR00059">
    <property type="entry name" value="RIBOSOMALL6"/>
</dbReference>
<keyword evidence="1 5" id="KW-0699">rRNA-binding</keyword>
<feature type="domain" description="Large ribosomal subunit protein uL6 alpha-beta" evidence="8">
    <location>
        <begin position="91"/>
        <end position="163"/>
    </location>
</feature>
<keyword evidence="3 5" id="KW-0689">Ribosomal protein</keyword>